<feature type="transmembrane region" description="Helical" evidence="6">
    <location>
        <begin position="208"/>
        <end position="229"/>
    </location>
</feature>
<evidence type="ECO:0000313" key="8">
    <source>
        <dbReference type="EMBL" id="USG60050.1"/>
    </source>
</evidence>
<evidence type="ECO:0000313" key="9">
    <source>
        <dbReference type="Proteomes" id="UP001056291"/>
    </source>
</evidence>
<dbReference type="InterPro" id="IPR011701">
    <property type="entry name" value="MFS"/>
</dbReference>
<accession>A0ABY4VYP0</accession>
<feature type="transmembrane region" description="Helical" evidence="6">
    <location>
        <begin position="167"/>
        <end position="187"/>
    </location>
</feature>
<keyword evidence="3 6" id="KW-0812">Transmembrane</keyword>
<keyword evidence="2" id="KW-0813">Transport</keyword>
<dbReference type="Proteomes" id="UP001056291">
    <property type="component" value="Chromosome"/>
</dbReference>
<feature type="transmembrane region" description="Helical" evidence="6">
    <location>
        <begin position="104"/>
        <end position="125"/>
    </location>
</feature>
<feature type="transmembrane region" description="Helical" evidence="6">
    <location>
        <begin position="235"/>
        <end position="253"/>
    </location>
</feature>
<evidence type="ECO:0000256" key="2">
    <source>
        <dbReference type="ARBA" id="ARBA00022448"/>
    </source>
</evidence>
<feature type="transmembrane region" description="Helical" evidence="6">
    <location>
        <begin position="338"/>
        <end position="355"/>
    </location>
</feature>
<evidence type="ECO:0000256" key="5">
    <source>
        <dbReference type="ARBA" id="ARBA00023136"/>
    </source>
</evidence>
<feature type="transmembrane region" description="Helical" evidence="6">
    <location>
        <begin position="12"/>
        <end position="35"/>
    </location>
</feature>
<dbReference type="PROSITE" id="PS50850">
    <property type="entry name" value="MFS"/>
    <property type="match status" value="1"/>
</dbReference>
<feature type="transmembrane region" description="Helical" evidence="6">
    <location>
        <begin position="274"/>
        <end position="297"/>
    </location>
</feature>
<dbReference type="InterPro" id="IPR036259">
    <property type="entry name" value="MFS_trans_sf"/>
</dbReference>
<feature type="transmembrane region" description="Helical" evidence="6">
    <location>
        <begin position="429"/>
        <end position="448"/>
    </location>
</feature>
<gene>
    <name evidence="8" type="ORF">NBZ79_12770</name>
</gene>
<evidence type="ECO:0000256" key="3">
    <source>
        <dbReference type="ARBA" id="ARBA00022692"/>
    </source>
</evidence>
<dbReference type="Gene3D" id="1.20.1250.20">
    <property type="entry name" value="MFS general substrate transporter like domains"/>
    <property type="match status" value="1"/>
</dbReference>
<dbReference type="PANTHER" id="PTHR42718">
    <property type="entry name" value="MAJOR FACILITATOR SUPERFAMILY MULTIDRUG TRANSPORTER MFSC"/>
    <property type="match status" value="1"/>
</dbReference>
<keyword evidence="4 6" id="KW-1133">Transmembrane helix</keyword>
<feature type="transmembrane region" description="Helical" evidence="6">
    <location>
        <begin position="402"/>
        <end position="423"/>
    </location>
</feature>
<name>A0ABY4VYP0_9PROT</name>
<proteinExistence type="predicted"/>
<reference evidence="8" key="1">
    <citation type="submission" date="2022-06" db="EMBL/GenBank/DDBJ databases">
        <title>Sneathiella actinostolidae sp. nov., isolated from a sea anemonein the Western Pacific Ocean.</title>
        <authorList>
            <person name="Wei M.J."/>
        </authorList>
    </citation>
    <scope>NUCLEOTIDE SEQUENCE</scope>
    <source>
        <strain evidence="8">PHK-P5</strain>
    </source>
</reference>
<dbReference type="PANTHER" id="PTHR42718:SF9">
    <property type="entry name" value="MAJOR FACILITATOR SUPERFAMILY MULTIDRUG TRANSPORTER MFSC"/>
    <property type="match status" value="1"/>
</dbReference>
<dbReference type="SUPFAM" id="SSF103473">
    <property type="entry name" value="MFS general substrate transporter"/>
    <property type="match status" value="2"/>
</dbReference>
<dbReference type="RefSeq" id="WP_251932857.1">
    <property type="nucleotide sequence ID" value="NZ_CP098747.1"/>
</dbReference>
<dbReference type="Pfam" id="PF07690">
    <property type="entry name" value="MFS_1"/>
    <property type="match status" value="2"/>
</dbReference>
<feature type="transmembrane region" description="Helical" evidence="6">
    <location>
        <begin position="137"/>
        <end position="155"/>
    </location>
</feature>
<feature type="domain" description="Major facilitator superfamily (MFS) profile" evidence="7">
    <location>
        <begin position="13"/>
        <end position="454"/>
    </location>
</feature>
<evidence type="ECO:0000259" key="7">
    <source>
        <dbReference type="PROSITE" id="PS50850"/>
    </source>
</evidence>
<evidence type="ECO:0000256" key="4">
    <source>
        <dbReference type="ARBA" id="ARBA00022989"/>
    </source>
</evidence>
<dbReference type="Gene3D" id="1.20.1720.10">
    <property type="entry name" value="Multidrug resistance protein D"/>
    <property type="match status" value="1"/>
</dbReference>
<evidence type="ECO:0000256" key="1">
    <source>
        <dbReference type="ARBA" id="ARBA00004141"/>
    </source>
</evidence>
<comment type="subcellular location">
    <subcellularLocation>
        <location evidence="1">Membrane</location>
        <topology evidence="1">Multi-pass membrane protein</topology>
    </subcellularLocation>
</comment>
<dbReference type="EMBL" id="CP098747">
    <property type="protein sequence ID" value="USG60050.1"/>
    <property type="molecule type" value="Genomic_DNA"/>
</dbReference>
<protein>
    <submittedName>
        <fullName evidence="8">MFS transporter</fullName>
    </submittedName>
</protein>
<feature type="transmembrane region" description="Helical" evidence="6">
    <location>
        <begin position="303"/>
        <end position="326"/>
    </location>
</feature>
<keyword evidence="5 6" id="KW-0472">Membrane</keyword>
<feature type="transmembrane region" description="Helical" evidence="6">
    <location>
        <begin position="361"/>
        <end position="381"/>
    </location>
</feature>
<organism evidence="8 9">
    <name type="scientific">Sneathiella marina</name>
    <dbReference type="NCBI Taxonomy" id="2950108"/>
    <lineage>
        <taxon>Bacteria</taxon>
        <taxon>Pseudomonadati</taxon>
        <taxon>Pseudomonadota</taxon>
        <taxon>Alphaproteobacteria</taxon>
        <taxon>Sneathiellales</taxon>
        <taxon>Sneathiellaceae</taxon>
        <taxon>Sneathiella</taxon>
    </lineage>
</organism>
<dbReference type="CDD" id="cd17321">
    <property type="entry name" value="MFS_MMR_MDR_like"/>
    <property type="match status" value="1"/>
</dbReference>
<feature type="transmembrane region" description="Helical" evidence="6">
    <location>
        <begin position="47"/>
        <end position="67"/>
    </location>
</feature>
<keyword evidence="9" id="KW-1185">Reference proteome</keyword>
<sequence length="455" mass="49086">MVRITDENRKWWILAAMGGTLALIVLDETVVGVALPTIQKQLGMTQVGSHWIINAYFLIFTILAAAGGKMGDIFGYRRMFLGALTIFGVSSIACGFAQNGTWIIVARGFQGLGAAVVFPFSIAMVTAVFEPEQRGRAFGIQTAVGGTFISLGPLVGGFFTEVLSWRWIFWINLPLVLIIATVILLAWREPQKPETTNASGLQQIDFKGLGLMVLALCSFVVAAMVGPDYGWDNPFIITGFAVGLATTIVFVMVETRLKNPLIELKLFSIRTFSVMNAIVFMGEFGKMALIIFGALLLQKNFDMNPLIAGIALLPAVVPSLFSSLVAGSLSDRFDARKISLIGLLLNCSAMIWMAVTVTLDNYYYLIPAFIAWGCSLPFHFVSTRRAAVNSVPADKLGQSSGLTMTAQLLGGTVGMATCSALYASTGYFTSVYLVTAAVMGIVALVGFFKIRSEFA</sequence>
<feature type="transmembrane region" description="Helical" evidence="6">
    <location>
        <begin position="79"/>
        <end position="98"/>
    </location>
</feature>
<dbReference type="InterPro" id="IPR020846">
    <property type="entry name" value="MFS_dom"/>
</dbReference>
<evidence type="ECO:0000256" key="6">
    <source>
        <dbReference type="SAM" id="Phobius"/>
    </source>
</evidence>